<keyword evidence="2" id="KW-1185">Reference proteome</keyword>
<name>A0A7U3ZGF9_RUNSL</name>
<proteinExistence type="predicted"/>
<dbReference type="RefSeq" id="WP_013926084.1">
    <property type="nucleotide sequence ID" value="NC_015703.1"/>
</dbReference>
<evidence type="ECO:0000313" key="2">
    <source>
        <dbReference type="Proteomes" id="UP000000493"/>
    </source>
</evidence>
<dbReference type="KEGG" id="rsi:Runsl_0307"/>
<dbReference type="Proteomes" id="UP000000493">
    <property type="component" value="Chromosome"/>
</dbReference>
<gene>
    <name evidence="1" type="ordered locus">Runsl_0307</name>
</gene>
<protein>
    <submittedName>
        <fullName evidence="1">Uncharacterized protein</fullName>
    </submittedName>
</protein>
<reference evidence="2" key="1">
    <citation type="submission" date="2011-06" db="EMBL/GenBank/DDBJ databases">
        <title>The complete genome of chromosome of Runella slithyformis DSM 19594.</title>
        <authorList>
            <consortium name="US DOE Joint Genome Institute (JGI-PGF)"/>
            <person name="Lucas S."/>
            <person name="Han J."/>
            <person name="Lapidus A."/>
            <person name="Bruce D."/>
            <person name="Goodwin L."/>
            <person name="Pitluck S."/>
            <person name="Peters L."/>
            <person name="Kyrpides N."/>
            <person name="Mavromatis K."/>
            <person name="Ivanova N."/>
            <person name="Ovchinnikova G."/>
            <person name="Zhang X."/>
            <person name="Misra M."/>
            <person name="Detter J.C."/>
            <person name="Tapia R."/>
            <person name="Han C."/>
            <person name="Land M."/>
            <person name="Hauser L."/>
            <person name="Markowitz V."/>
            <person name="Cheng J.-F."/>
            <person name="Hugenholtz P."/>
            <person name="Woyke T."/>
            <person name="Wu D."/>
            <person name="Tindall B."/>
            <person name="Faehrich R."/>
            <person name="Brambilla E."/>
            <person name="Klenk H.-P."/>
            <person name="Eisen J.A."/>
        </authorList>
    </citation>
    <scope>NUCLEOTIDE SEQUENCE [LARGE SCALE GENOMIC DNA]</scope>
    <source>
        <strain evidence="2">ATCC 29530 / DSM 19594 / LMG 11500 / NCIMB 11436 / LSU 4</strain>
    </source>
</reference>
<evidence type="ECO:0000313" key="1">
    <source>
        <dbReference type="EMBL" id="AEI46759.1"/>
    </source>
</evidence>
<reference evidence="1 2" key="2">
    <citation type="journal article" date="2012" name="Stand. Genomic Sci.">
        <title>Complete genome sequence of the aquatic bacterium Runella slithyformis type strain (LSU 4(T)).</title>
        <authorList>
            <person name="Copeland A."/>
            <person name="Zhang X."/>
            <person name="Misra M."/>
            <person name="Lapidus A."/>
            <person name="Nolan M."/>
            <person name="Lucas S."/>
            <person name="Deshpande S."/>
            <person name="Cheng J.F."/>
            <person name="Tapia R."/>
            <person name="Goodwin L.A."/>
            <person name="Pitluck S."/>
            <person name="Liolios K."/>
            <person name="Pagani I."/>
            <person name="Ivanova N."/>
            <person name="Mikhailova N."/>
            <person name="Pati A."/>
            <person name="Chen A."/>
            <person name="Palaniappan K."/>
            <person name="Land M."/>
            <person name="Hauser L."/>
            <person name="Pan C."/>
            <person name="Jeffries C.D."/>
            <person name="Detter J.C."/>
            <person name="Brambilla E.M."/>
            <person name="Rohde M."/>
            <person name="Djao O.D."/>
            <person name="Goker M."/>
            <person name="Sikorski J."/>
            <person name="Tindall B.J."/>
            <person name="Woyke T."/>
            <person name="Bristow J."/>
            <person name="Eisen J.A."/>
            <person name="Markowitz V."/>
            <person name="Hugenholtz P."/>
            <person name="Kyrpides N.C."/>
            <person name="Klenk H.P."/>
            <person name="Mavromatis K."/>
        </authorList>
    </citation>
    <scope>NUCLEOTIDE SEQUENCE [LARGE SCALE GENOMIC DNA]</scope>
    <source>
        <strain evidence="2">ATCC 29530 / DSM 19594 / LMG 11500 / NCIMB 11436 / LSU 4</strain>
    </source>
</reference>
<dbReference type="AlphaFoldDB" id="A0A7U3ZGF9"/>
<sequence>MTQRQQRIGAMKAALARFTPNTLSEHEERGILDTIVRNCARLGEGPLTWLFGSVHPINKVAEQPIALPVGELLACPRCGEKRFGSPAAVNGHLRTCKKGGEKWN</sequence>
<accession>A0A7U3ZGF9</accession>
<dbReference type="EMBL" id="CP002859">
    <property type="protein sequence ID" value="AEI46759.1"/>
    <property type="molecule type" value="Genomic_DNA"/>
</dbReference>
<organism evidence="1 2">
    <name type="scientific">Runella slithyformis (strain ATCC 29530 / DSM 19594 / LMG 11500 / NCIMB 11436 / LSU 4)</name>
    <dbReference type="NCBI Taxonomy" id="761193"/>
    <lineage>
        <taxon>Bacteria</taxon>
        <taxon>Pseudomonadati</taxon>
        <taxon>Bacteroidota</taxon>
        <taxon>Cytophagia</taxon>
        <taxon>Cytophagales</taxon>
        <taxon>Spirosomataceae</taxon>
        <taxon>Runella</taxon>
    </lineage>
</organism>